<dbReference type="SUPFAM" id="SSF46955">
    <property type="entry name" value="Putative DNA-binding domain"/>
    <property type="match status" value="1"/>
</dbReference>
<protein>
    <recommendedName>
        <fullName evidence="2">Helix-turn-helix domain-containing protein</fullName>
    </recommendedName>
</protein>
<evidence type="ECO:0008006" key="2">
    <source>
        <dbReference type="Google" id="ProtNLM"/>
    </source>
</evidence>
<name>A0AAU6W289_9VIRU</name>
<proteinExistence type="predicted"/>
<evidence type="ECO:0000313" key="1">
    <source>
        <dbReference type="EMBL" id="XAI70620.1"/>
    </source>
</evidence>
<gene>
    <name evidence="1" type="ORF">Touem01_00091</name>
</gene>
<accession>A0AAU6W289</accession>
<sequence>MTQDAGKRYLSPTELVDRWDQRVSTRTLANWRSQSSGPRYIKIGGRVAYRIEDITKWEDARTVGGTCEYQAVN</sequence>
<dbReference type="InterPro" id="IPR009061">
    <property type="entry name" value="DNA-bd_dom_put_sf"/>
</dbReference>
<reference evidence="1" key="1">
    <citation type="journal article" date="2024" name="J. Gen. Virol.">
        <title>Novel phages of Pseudomonas syringae unveil numerous potential auxiliary metabolic genes.</title>
        <authorList>
            <person name="Feltin C."/>
            <person name="Garneau J.R."/>
            <person name="Morris C.E."/>
            <person name="Berard A."/>
            <person name="Torres-Barcelo C."/>
        </authorList>
    </citation>
    <scope>NUCLEOTIDE SEQUENCE</scope>
</reference>
<dbReference type="EMBL" id="PP179325">
    <property type="protein sequence ID" value="XAI70620.1"/>
    <property type="molecule type" value="Genomic_DNA"/>
</dbReference>
<organism evidence="1">
    <name type="scientific">Pseudomonas phage Touem01</name>
    <dbReference type="NCBI Taxonomy" id="3138548"/>
    <lineage>
        <taxon>Viruses</taxon>
    </lineage>
</organism>